<evidence type="ECO:0000259" key="6">
    <source>
        <dbReference type="Pfam" id="PF08281"/>
    </source>
</evidence>
<proteinExistence type="inferred from homology"/>
<dbReference type="GO" id="GO:0016987">
    <property type="term" value="F:sigma factor activity"/>
    <property type="evidence" value="ECO:0007669"/>
    <property type="project" value="UniProtKB-KW"/>
</dbReference>
<dbReference type="InterPro" id="IPR039425">
    <property type="entry name" value="RNA_pol_sigma-70-like"/>
</dbReference>
<dbReference type="InterPro" id="IPR013324">
    <property type="entry name" value="RNA_pol_sigma_r3/r4-like"/>
</dbReference>
<dbReference type="SUPFAM" id="SSF88659">
    <property type="entry name" value="Sigma3 and sigma4 domains of RNA polymerase sigma factors"/>
    <property type="match status" value="1"/>
</dbReference>
<dbReference type="Pfam" id="PF08281">
    <property type="entry name" value="Sigma70_r4_2"/>
    <property type="match status" value="1"/>
</dbReference>
<evidence type="ECO:0000256" key="4">
    <source>
        <dbReference type="ARBA" id="ARBA00023163"/>
    </source>
</evidence>
<dbReference type="AlphaFoldDB" id="A0A0L6JTT8"/>
<sequence length="212" mass="24244">MIDHNLINRCKEGDIEAFGALVEKYNDMAIRTAFLVTGRGDIAEDIAQEAFIQCFYSLKKLKNIEFFSTWFYRILVRTSWKMAAKHKNQVLVDTSQMECILGTSDENNPSDIVEAKFRDKEISIAIEKLSPTLKTVVVLYYYNGFQINEISIILDCKENTVKSRLHKARKKLEQILSKSDRYSDEKKIIEGKGDGLDGKSNTIGYIDKKIPG</sequence>
<dbReference type="CDD" id="cd06171">
    <property type="entry name" value="Sigma70_r4"/>
    <property type="match status" value="1"/>
</dbReference>
<dbReference type="EMBL" id="LGTC01000001">
    <property type="protein sequence ID" value="KNY29251.1"/>
    <property type="molecule type" value="Genomic_DNA"/>
</dbReference>
<dbReference type="PANTHER" id="PTHR43133">
    <property type="entry name" value="RNA POLYMERASE ECF-TYPE SIGMA FACTO"/>
    <property type="match status" value="1"/>
</dbReference>
<dbReference type="GO" id="GO:0006352">
    <property type="term" value="P:DNA-templated transcription initiation"/>
    <property type="evidence" value="ECO:0007669"/>
    <property type="project" value="InterPro"/>
</dbReference>
<name>A0A0L6JTT8_9FIRM</name>
<protein>
    <submittedName>
        <fullName evidence="7">RNA polymerase, sigma-24 subunit, RpoE, ECF subfamily</fullName>
    </submittedName>
</protein>
<dbReference type="InterPro" id="IPR013325">
    <property type="entry name" value="RNA_pol_sigma_r2"/>
</dbReference>
<dbReference type="GO" id="GO:0003677">
    <property type="term" value="F:DNA binding"/>
    <property type="evidence" value="ECO:0007669"/>
    <property type="project" value="InterPro"/>
</dbReference>
<reference evidence="8" key="1">
    <citation type="submission" date="2015-07" db="EMBL/GenBank/DDBJ databases">
        <title>Near-Complete Genome Sequence of the Cellulolytic Bacterium Bacteroides (Pseudobacteroides) cellulosolvens ATCC 35603.</title>
        <authorList>
            <person name="Dassa B."/>
            <person name="Utturkar S.M."/>
            <person name="Klingeman D.M."/>
            <person name="Hurt R.A."/>
            <person name="Keller M."/>
            <person name="Xu J."/>
            <person name="Reddy Y.H.K."/>
            <person name="Borovok I."/>
            <person name="Grinberg I.R."/>
            <person name="Lamed R."/>
            <person name="Zhivin O."/>
            <person name="Bayer E.A."/>
            <person name="Brown S.D."/>
        </authorList>
    </citation>
    <scope>NUCLEOTIDE SEQUENCE [LARGE SCALE GENOMIC DNA]</scope>
    <source>
        <strain evidence="8">DSM 2933</strain>
    </source>
</reference>
<organism evidence="7 8">
    <name type="scientific">Pseudobacteroides cellulosolvens ATCC 35603 = DSM 2933</name>
    <dbReference type="NCBI Taxonomy" id="398512"/>
    <lineage>
        <taxon>Bacteria</taxon>
        <taxon>Bacillati</taxon>
        <taxon>Bacillota</taxon>
        <taxon>Clostridia</taxon>
        <taxon>Eubacteriales</taxon>
        <taxon>Oscillospiraceae</taxon>
        <taxon>Pseudobacteroides</taxon>
    </lineage>
</organism>
<dbReference type="InterPro" id="IPR013249">
    <property type="entry name" value="RNA_pol_sigma70_r4_t2"/>
</dbReference>
<keyword evidence="8" id="KW-1185">Reference proteome</keyword>
<accession>A0A0L6JTT8</accession>
<dbReference type="Gene3D" id="1.10.10.10">
    <property type="entry name" value="Winged helix-like DNA-binding domain superfamily/Winged helix DNA-binding domain"/>
    <property type="match status" value="1"/>
</dbReference>
<dbReference type="eggNOG" id="COG1595">
    <property type="taxonomic scope" value="Bacteria"/>
</dbReference>
<dbReference type="InterPro" id="IPR007627">
    <property type="entry name" value="RNA_pol_sigma70_r2"/>
</dbReference>
<dbReference type="Pfam" id="PF04542">
    <property type="entry name" value="Sigma70_r2"/>
    <property type="match status" value="1"/>
</dbReference>
<dbReference type="InterPro" id="IPR014284">
    <property type="entry name" value="RNA_pol_sigma-70_dom"/>
</dbReference>
<feature type="domain" description="RNA polymerase sigma-70 region 2" evidence="5">
    <location>
        <begin position="21"/>
        <end position="83"/>
    </location>
</feature>
<evidence type="ECO:0000313" key="7">
    <source>
        <dbReference type="EMBL" id="KNY29251.1"/>
    </source>
</evidence>
<dbReference type="RefSeq" id="WP_050753722.1">
    <property type="nucleotide sequence ID" value="NZ_JQKC01000028.1"/>
</dbReference>
<keyword evidence="2" id="KW-0805">Transcription regulation</keyword>
<dbReference type="NCBIfam" id="TIGR02937">
    <property type="entry name" value="sigma70-ECF"/>
    <property type="match status" value="1"/>
</dbReference>
<keyword evidence="4" id="KW-0804">Transcription</keyword>
<keyword evidence="3" id="KW-0731">Sigma factor</keyword>
<evidence type="ECO:0000313" key="8">
    <source>
        <dbReference type="Proteomes" id="UP000036923"/>
    </source>
</evidence>
<comment type="similarity">
    <text evidence="1">Belongs to the sigma-70 factor family. ECF subfamily.</text>
</comment>
<comment type="caution">
    <text evidence="7">The sequence shown here is derived from an EMBL/GenBank/DDBJ whole genome shotgun (WGS) entry which is preliminary data.</text>
</comment>
<dbReference type="Gene3D" id="1.10.1740.10">
    <property type="match status" value="1"/>
</dbReference>
<dbReference type="PANTHER" id="PTHR43133:SF51">
    <property type="entry name" value="RNA POLYMERASE SIGMA FACTOR"/>
    <property type="match status" value="1"/>
</dbReference>
<feature type="domain" description="RNA polymerase sigma factor 70 region 4 type 2" evidence="6">
    <location>
        <begin position="125"/>
        <end position="172"/>
    </location>
</feature>
<evidence type="ECO:0000259" key="5">
    <source>
        <dbReference type="Pfam" id="PF04542"/>
    </source>
</evidence>
<dbReference type="InterPro" id="IPR036388">
    <property type="entry name" value="WH-like_DNA-bd_sf"/>
</dbReference>
<evidence type="ECO:0000256" key="3">
    <source>
        <dbReference type="ARBA" id="ARBA00023082"/>
    </source>
</evidence>
<evidence type="ECO:0000256" key="2">
    <source>
        <dbReference type="ARBA" id="ARBA00023015"/>
    </source>
</evidence>
<dbReference type="SUPFAM" id="SSF88946">
    <property type="entry name" value="Sigma2 domain of RNA polymerase sigma factors"/>
    <property type="match status" value="1"/>
</dbReference>
<dbReference type="Proteomes" id="UP000036923">
    <property type="component" value="Unassembled WGS sequence"/>
</dbReference>
<evidence type="ECO:0000256" key="1">
    <source>
        <dbReference type="ARBA" id="ARBA00010641"/>
    </source>
</evidence>
<dbReference type="STRING" id="398512.Bccel_4525"/>
<gene>
    <name evidence="7" type="ORF">Bccel_4525</name>
</gene>
<dbReference type="OrthoDB" id="9784984at2"/>